<evidence type="ECO:0000256" key="1">
    <source>
        <dbReference type="SAM" id="MobiDB-lite"/>
    </source>
</evidence>
<organism evidence="2 3">
    <name type="scientific">Protopolystoma xenopodis</name>
    <dbReference type="NCBI Taxonomy" id="117903"/>
    <lineage>
        <taxon>Eukaryota</taxon>
        <taxon>Metazoa</taxon>
        <taxon>Spiralia</taxon>
        <taxon>Lophotrochozoa</taxon>
        <taxon>Platyhelminthes</taxon>
        <taxon>Monogenea</taxon>
        <taxon>Polyopisthocotylea</taxon>
        <taxon>Polystomatidea</taxon>
        <taxon>Polystomatidae</taxon>
        <taxon>Protopolystoma</taxon>
    </lineage>
</organism>
<feature type="compositionally biased region" description="Basic and acidic residues" evidence="1">
    <location>
        <begin position="339"/>
        <end position="348"/>
    </location>
</feature>
<sequence>MMDFRLQVDEEKPPSAQHTQGTSSQFFQPVSGGNSRLDGDSHSSHSGLMAPPGSYYYYPQGSQVLLRPPSPPPASPNGPPVRVPKIPHPTSIPVSQGPVKRRKKVAAQQRLVVPSSGRASGILAGQSGRPRVRVIKAQPGMLDLLGNEESQAGQQFWTADKPTIRESHGVEPPRRRLHVDKDKTPQIMSEKISSLVQPHSQPESVNEEEKASSGDGSRGHSGIRLSTVNIEAGRPTIPVSKQHPDRLLGNATSMGRKSNQRSELDFSAIHCPGCREAIANELRTEQRLRQRQSQAGDMTRIGAFTVKENDKVRTCRRKATVERLEKESWDEIDLGRMEEKRMEKRTKDASFTPATMEESRVKQTGYEQQSLPSGIEVEPLHCKRKSKRKQETQRLAF</sequence>
<dbReference type="AlphaFoldDB" id="A0A448WCM3"/>
<feature type="compositionally biased region" description="Polar residues" evidence="1">
    <location>
        <begin position="16"/>
        <end position="34"/>
    </location>
</feature>
<comment type="caution">
    <text evidence="2">The sequence shown here is derived from an EMBL/GenBank/DDBJ whole genome shotgun (WGS) entry which is preliminary data.</text>
</comment>
<dbReference type="EMBL" id="CAAALY010004046">
    <property type="protein sequence ID" value="VEL08472.1"/>
    <property type="molecule type" value="Genomic_DNA"/>
</dbReference>
<feature type="region of interest" description="Disordered" evidence="1">
    <location>
        <begin position="192"/>
        <end position="222"/>
    </location>
</feature>
<feature type="compositionally biased region" description="Pro residues" evidence="1">
    <location>
        <begin position="68"/>
        <end position="82"/>
    </location>
</feature>
<feature type="region of interest" description="Disordered" evidence="1">
    <location>
        <begin position="1"/>
        <end position="102"/>
    </location>
</feature>
<dbReference type="Proteomes" id="UP000784294">
    <property type="component" value="Unassembled WGS sequence"/>
</dbReference>
<protein>
    <submittedName>
        <fullName evidence="2">Uncharacterized protein</fullName>
    </submittedName>
</protein>
<keyword evidence="3" id="KW-1185">Reference proteome</keyword>
<feature type="compositionally biased region" description="Low complexity" evidence="1">
    <location>
        <begin position="51"/>
        <end position="63"/>
    </location>
</feature>
<reference evidence="2" key="1">
    <citation type="submission" date="2018-11" db="EMBL/GenBank/DDBJ databases">
        <authorList>
            <consortium name="Pathogen Informatics"/>
        </authorList>
    </citation>
    <scope>NUCLEOTIDE SEQUENCE</scope>
</reference>
<name>A0A448WCM3_9PLAT</name>
<evidence type="ECO:0000313" key="3">
    <source>
        <dbReference type="Proteomes" id="UP000784294"/>
    </source>
</evidence>
<gene>
    <name evidence="2" type="ORF">PXEA_LOCUS1912</name>
</gene>
<feature type="compositionally biased region" description="Polar residues" evidence="1">
    <location>
        <begin position="192"/>
        <end position="204"/>
    </location>
</feature>
<feature type="compositionally biased region" description="Basic and acidic residues" evidence="1">
    <location>
        <begin position="1"/>
        <end position="13"/>
    </location>
</feature>
<proteinExistence type="predicted"/>
<feature type="region of interest" description="Disordered" evidence="1">
    <location>
        <begin position="339"/>
        <end position="397"/>
    </location>
</feature>
<evidence type="ECO:0000313" key="2">
    <source>
        <dbReference type="EMBL" id="VEL08472.1"/>
    </source>
</evidence>
<accession>A0A448WCM3</accession>